<dbReference type="EMBL" id="PDKN01000001">
    <property type="protein sequence ID" value="RXJ60919.1"/>
    <property type="molecule type" value="Genomic_DNA"/>
</dbReference>
<protein>
    <submittedName>
        <fullName evidence="6">Globin</fullName>
    </submittedName>
</protein>
<dbReference type="InterPro" id="IPR001486">
    <property type="entry name" value="Hemoglobin_trunc"/>
</dbReference>
<dbReference type="PANTHER" id="PTHR47366:SF1">
    <property type="entry name" value="TWO-ON-TWO HEMOGLOBIN-3"/>
    <property type="match status" value="1"/>
</dbReference>
<comment type="similarity">
    <text evidence="5">Belongs to the truncated hemoglobin family. Group II subfamily.</text>
</comment>
<dbReference type="GO" id="GO:0005344">
    <property type="term" value="F:oxygen carrier activity"/>
    <property type="evidence" value="ECO:0007669"/>
    <property type="project" value="InterPro"/>
</dbReference>
<evidence type="ECO:0000256" key="2">
    <source>
        <dbReference type="ARBA" id="ARBA00022617"/>
    </source>
</evidence>
<sequence>MKENPTIVNLRHEPLEQIQSFGNCDITQKFDPNGVKPVMVDFIYPPVPFPPKTIFKEFGEENIIKMVKYHHGLLKKSAIKDLFSQDEKMFEMVTQRTAEFFMEALGGGERYSSKHGHPHLRSRHFPFTIDEHARDIWLMFYKKTLKDIDFPREHIQAFWEWIEAMSLRMINRRTMMETPKRYPFSEIEHEFNLGEPHEK</sequence>
<dbReference type="GO" id="GO:0019825">
    <property type="term" value="F:oxygen binding"/>
    <property type="evidence" value="ECO:0007669"/>
    <property type="project" value="InterPro"/>
</dbReference>
<dbReference type="CDD" id="cd14774">
    <property type="entry name" value="TrHb2_HGbIV-like_O"/>
    <property type="match status" value="1"/>
</dbReference>
<keyword evidence="7" id="KW-1185">Reference proteome</keyword>
<dbReference type="PANTHER" id="PTHR47366">
    <property type="entry name" value="TWO-ON-TWO HEMOGLOBIN-3"/>
    <property type="match status" value="1"/>
</dbReference>
<dbReference type="AlphaFoldDB" id="A0A4Q0XX89"/>
<gene>
    <name evidence="6" type="ORF">CRV04_02590</name>
</gene>
<keyword evidence="1" id="KW-0813">Transport</keyword>
<keyword evidence="4" id="KW-0408">Iron</keyword>
<dbReference type="Proteomes" id="UP000290657">
    <property type="component" value="Unassembled WGS sequence"/>
</dbReference>
<dbReference type="Pfam" id="PF01152">
    <property type="entry name" value="Bac_globin"/>
    <property type="match status" value="1"/>
</dbReference>
<reference evidence="6 7" key="1">
    <citation type="submission" date="2017-10" db="EMBL/GenBank/DDBJ databases">
        <title>Genomics of the genus Arcobacter.</title>
        <authorList>
            <person name="Perez-Cataluna A."/>
            <person name="Figueras M.J."/>
        </authorList>
    </citation>
    <scope>NUCLEOTIDE SEQUENCE [LARGE SCALE GENOMIC DNA]</scope>
    <source>
        <strain evidence="6 7">CECT 8987</strain>
    </source>
</reference>
<organism evidence="6 7">
    <name type="scientific">Candidatus Marinarcus aquaticus</name>
    <dbReference type="NCBI Taxonomy" id="2044504"/>
    <lineage>
        <taxon>Bacteria</taxon>
        <taxon>Pseudomonadati</taxon>
        <taxon>Campylobacterota</taxon>
        <taxon>Epsilonproteobacteria</taxon>
        <taxon>Campylobacterales</taxon>
        <taxon>Arcobacteraceae</taxon>
        <taxon>Candidatus Marinarcus</taxon>
    </lineage>
</organism>
<keyword evidence="3" id="KW-0479">Metal-binding</keyword>
<keyword evidence="2" id="KW-0349">Heme</keyword>
<dbReference type="SUPFAM" id="SSF46458">
    <property type="entry name" value="Globin-like"/>
    <property type="match status" value="1"/>
</dbReference>
<dbReference type="RefSeq" id="WP_128995055.1">
    <property type="nucleotide sequence ID" value="NZ_PDKN01000001.1"/>
</dbReference>
<dbReference type="GO" id="GO:0020037">
    <property type="term" value="F:heme binding"/>
    <property type="evidence" value="ECO:0007669"/>
    <property type="project" value="InterPro"/>
</dbReference>
<evidence type="ECO:0000313" key="6">
    <source>
        <dbReference type="EMBL" id="RXJ60919.1"/>
    </source>
</evidence>
<evidence type="ECO:0000256" key="4">
    <source>
        <dbReference type="ARBA" id="ARBA00023004"/>
    </source>
</evidence>
<evidence type="ECO:0000256" key="5">
    <source>
        <dbReference type="ARBA" id="ARBA00034496"/>
    </source>
</evidence>
<accession>A0A4Q0XX89</accession>
<dbReference type="OrthoDB" id="9790913at2"/>
<evidence type="ECO:0000256" key="1">
    <source>
        <dbReference type="ARBA" id="ARBA00022448"/>
    </source>
</evidence>
<proteinExistence type="inferred from homology"/>
<dbReference type="GO" id="GO:0046872">
    <property type="term" value="F:metal ion binding"/>
    <property type="evidence" value="ECO:0007669"/>
    <property type="project" value="UniProtKB-KW"/>
</dbReference>
<evidence type="ECO:0000313" key="7">
    <source>
        <dbReference type="Proteomes" id="UP000290657"/>
    </source>
</evidence>
<dbReference type="Gene3D" id="1.10.490.10">
    <property type="entry name" value="Globins"/>
    <property type="match status" value="1"/>
</dbReference>
<dbReference type="InterPro" id="IPR009050">
    <property type="entry name" value="Globin-like_sf"/>
</dbReference>
<comment type="caution">
    <text evidence="6">The sequence shown here is derived from an EMBL/GenBank/DDBJ whole genome shotgun (WGS) entry which is preliminary data.</text>
</comment>
<dbReference type="InterPro" id="IPR012292">
    <property type="entry name" value="Globin/Proto"/>
</dbReference>
<evidence type="ECO:0000256" key="3">
    <source>
        <dbReference type="ARBA" id="ARBA00022723"/>
    </source>
</evidence>
<dbReference type="InterPro" id="IPR044203">
    <property type="entry name" value="GlbO/GLB3-like"/>
</dbReference>
<name>A0A4Q0XX89_9BACT</name>